<evidence type="ECO:0000313" key="18">
    <source>
        <dbReference type="EMBL" id="VAX42496.1"/>
    </source>
</evidence>
<reference evidence="18" key="1">
    <citation type="submission" date="2018-06" db="EMBL/GenBank/DDBJ databases">
        <authorList>
            <person name="Zhirakovskaya E."/>
        </authorList>
    </citation>
    <scope>NUCLEOTIDE SEQUENCE</scope>
</reference>
<dbReference type="Pfam" id="PF04205">
    <property type="entry name" value="FMN_bind"/>
    <property type="match status" value="1"/>
</dbReference>
<evidence type="ECO:0000256" key="5">
    <source>
        <dbReference type="ARBA" id="ARBA00022630"/>
    </source>
</evidence>
<dbReference type="GO" id="GO:0010181">
    <property type="term" value="F:FMN binding"/>
    <property type="evidence" value="ECO:0007669"/>
    <property type="project" value="InterPro"/>
</dbReference>
<organism evidence="18">
    <name type="scientific">hydrothermal vent metagenome</name>
    <dbReference type="NCBI Taxonomy" id="652676"/>
    <lineage>
        <taxon>unclassified sequences</taxon>
        <taxon>metagenomes</taxon>
        <taxon>ecological metagenomes</taxon>
    </lineage>
</organism>
<dbReference type="NCBIfam" id="NF003749">
    <property type="entry name" value="PRK05346.1-5"/>
    <property type="match status" value="1"/>
</dbReference>
<evidence type="ECO:0000256" key="14">
    <source>
        <dbReference type="ARBA" id="ARBA00023136"/>
    </source>
</evidence>
<dbReference type="AlphaFoldDB" id="A0A3B1DI86"/>
<accession>A0A3B1DI86</accession>
<keyword evidence="11" id="KW-0915">Sodium</keyword>
<evidence type="ECO:0000256" key="9">
    <source>
        <dbReference type="ARBA" id="ARBA00022989"/>
    </source>
</evidence>
<keyword evidence="15" id="KW-0739">Sodium transport</keyword>
<keyword evidence="3" id="KW-0997">Cell inner membrane</keyword>
<evidence type="ECO:0000256" key="12">
    <source>
        <dbReference type="ARBA" id="ARBA00023065"/>
    </source>
</evidence>
<feature type="transmembrane region" description="Helical" evidence="16">
    <location>
        <begin position="12"/>
        <end position="31"/>
    </location>
</feature>
<dbReference type="NCBIfam" id="TIGR01938">
    <property type="entry name" value="nqrC"/>
    <property type="match status" value="1"/>
</dbReference>
<evidence type="ECO:0000256" key="7">
    <source>
        <dbReference type="ARBA" id="ARBA00022692"/>
    </source>
</evidence>
<evidence type="ECO:0000259" key="17">
    <source>
        <dbReference type="SMART" id="SM00900"/>
    </source>
</evidence>
<proteinExistence type="inferred from homology"/>
<evidence type="ECO:0000256" key="10">
    <source>
        <dbReference type="ARBA" id="ARBA00023027"/>
    </source>
</evidence>
<evidence type="ECO:0000256" key="11">
    <source>
        <dbReference type="ARBA" id="ARBA00023053"/>
    </source>
</evidence>
<evidence type="ECO:0000256" key="2">
    <source>
        <dbReference type="ARBA" id="ARBA00022475"/>
    </source>
</evidence>
<dbReference type="PIRSF" id="PIRSF009437">
    <property type="entry name" value="NQR-1_subunit_C"/>
    <property type="match status" value="1"/>
</dbReference>
<dbReference type="SMART" id="SM00900">
    <property type="entry name" value="FMN_bind"/>
    <property type="match status" value="1"/>
</dbReference>
<dbReference type="EC" id="1.6.5.8" evidence="18"/>
<dbReference type="InterPro" id="IPR007329">
    <property type="entry name" value="FMN-bd"/>
</dbReference>
<dbReference type="GO" id="GO:0006814">
    <property type="term" value="P:sodium ion transport"/>
    <property type="evidence" value="ECO:0007669"/>
    <property type="project" value="UniProtKB-KW"/>
</dbReference>
<keyword evidence="14 16" id="KW-0472">Membrane</keyword>
<gene>
    <name evidence="18" type="ORF">MNBD_PLANCTO02-3247</name>
</gene>
<keyword evidence="7 16" id="KW-0812">Transmembrane</keyword>
<dbReference type="HAMAP" id="MF_00427">
    <property type="entry name" value="NqrC"/>
    <property type="match status" value="1"/>
</dbReference>
<keyword evidence="13" id="KW-0830">Ubiquinone</keyword>
<evidence type="ECO:0000256" key="4">
    <source>
        <dbReference type="ARBA" id="ARBA00022553"/>
    </source>
</evidence>
<dbReference type="PANTHER" id="PTHR37838">
    <property type="entry name" value="NA(+)-TRANSLOCATING NADH-QUINONE REDUCTASE SUBUNIT C"/>
    <property type="match status" value="1"/>
</dbReference>
<keyword evidence="9 16" id="KW-1133">Transmembrane helix</keyword>
<evidence type="ECO:0000256" key="6">
    <source>
        <dbReference type="ARBA" id="ARBA00022643"/>
    </source>
</evidence>
<keyword evidence="8" id="KW-1278">Translocase</keyword>
<evidence type="ECO:0000256" key="8">
    <source>
        <dbReference type="ARBA" id="ARBA00022967"/>
    </source>
</evidence>
<keyword evidence="10" id="KW-0520">NAD</keyword>
<dbReference type="InterPro" id="IPR010204">
    <property type="entry name" value="NqrC"/>
</dbReference>
<keyword evidence="5" id="KW-0285">Flavoprotein</keyword>
<dbReference type="GO" id="GO:0016655">
    <property type="term" value="F:oxidoreductase activity, acting on NAD(P)H, quinone or similar compound as acceptor"/>
    <property type="evidence" value="ECO:0007669"/>
    <property type="project" value="InterPro"/>
</dbReference>
<evidence type="ECO:0000256" key="16">
    <source>
        <dbReference type="SAM" id="Phobius"/>
    </source>
</evidence>
<protein>
    <submittedName>
        <fullName evidence="18">Na(+)-translocating NADH-quinone reductase subunit C</fullName>
        <ecNumber evidence="18">1.6.5.8</ecNumber>
    </submittedName>
</protein>
<keyword evidence="18" id="KW-0560">Oxidoreductase</keyword>
<feature type="domain" description="FMN-binding" evidence="17">
    <location>
        <begin position="152"/>
        <end position="252"/>
    </location>
</feature>
<name>A0A3B1DI86_9ZZZZ</name>
<dbReference type="EMBL" id="UOGL01000660">
    <property type="protein sequence ID" value="VAX42496.1"/>
    <property type="molecule type" value="Genomic_DNA"/>
</dbReference>
<evidence type="ECO:0000256" key="13">
    <source>
        <dbReference type="ARBA" id="ARBA00023075"/>
    </source>
</evidence>
<evidence type="ECO:0000256" key="1">
    <source>
        <dbReference type="ARBA" id="ARBA00022448"/>
    </source>
</evidence>
<evidence type="ECO:0000256" key="15">
    <source>
        <dbReference type="ARBA" id="ARBA00023201"/>
    </source>
</evidence>
<dbReference type="GO" id="GO:0016020">
    <property type="term" value="C:membrane"/>
    <property type="evidence" value="ECO:0007669"/>
    <property type="project" value="InterPro"/>
</dbReference>
<keyword evidence="4" id="KW-0597">Phosphoprotein</keyword>
<keyword evidence="2" id="KW-1003">Cell membrane</keyword>
<keyword evidence="12" id="KW-0406">Ion transport</keyword>
<sequence>MQRDSIKNILRVSLILCVVCSVVVSVAAVVLRPYQKENVERERKKNILIAAGLFNPQTDSLDKIKTEFQKITPILIDLDTGEPVDEQTLKKLGGEKFDQKKAVNDPELSDKIDSRLDVAGIKRREKYAWVYLVMQPDGKTISQYVLPVRGKGLWSTLLGFMAIDTDCNTINGLTFYSHAETPGLGGEIDSDNFKKAWRGKKSFNETWEIQIELPKQLSQNKELAIYQVQAIPGATITSRGVQKMLHFWLGDQGFGKYLEKQRPNPTTIKEGKDG</sequence>
<dbReference type="PANTHER" id="PTHR37838:SF1">
    <property type="entry name" value="NA(+)-TRANSLOCATING NADH-QUINONE REDUCTASE SUBUNIT C"/>
    <property type="match status" value="1"/>
</dbReference>
<keyword evidence="1" id="KW-0813">Transport</keyword>
<evidence type="ECO:0000256" key="3">
    <source>
        <dbReference type="ARBA" id="ARBA00022519"/>
    </source>
</evidence>
<keyword evidence="6" id="KW-0288">FMN</keyword>